<proteinExistence type="predicted"/>
<organism evidence="2 3">
    <name type="scientific">Laspinema olomoucense D3b</name>
    <dbReference type="NCBI Taxonomy" id="2953688"/>
    <lineage>
        <taxon>Bacteria</taxon>
        <taxon>Bacillati</taxon>
        <taxon>Cyanobacteriota</taxon>
        <taxon>Cyanophyceae</taxon>
        <taxon>Oscillatoriophycideae</taxon>
        <taxon>Oscillatoriales</taxon>
        <taxon>Laspinemataceae</taxon>
        <taxon>Laspinema</taxon>
        <taxon>Laspinema olomoucense</taxon>
    </lineage>
</organism>
<dbReference type="RefSeq" id="WP_261234921.1">
    <property type="nucleotide sequence ID" value="NZ_JAMXFA010000007.1"/>
</dbReference>
<dbReference type="Proteomes" id="UP001525961">
    <property type="component" value="Unassembled WGS sequence"/>
</dbReference>
<dbReference type="EMBL" id="JAMXFA010000007">
    <property type="protein sequence ID" value="MCT7977377.1"/>
    <property type="molecule type" value="Genomic_DNA"/>
</dbReference>
<feature type="transmembrane region" description="Helical" evidence="1">
    <location>
        <begin position="12"/>
        <end position="31"/>
    </location>
</feature>
<sequence length="56" mass="6377">MDRRQEWKDLLVLTTMAVAWEIIAVSVAPFVNPGSDEYLPGLQELLSSSDRELTVW</sequence>
<evidence type="ECO:0000256" key="1">
    <source>
        <dbReference type="SAM" id="Phobius"/>
    </source>
</evidence>
<keyword evidence="1" id="KW-1133">Transmembrane helix</keyword>
<protein>
    <submittedName>
        <fullName evidence="2">Uncharacterized protein</fullName>
    </submittedName>
</protein>
<name>A0ABT2N3W5_9CYAN</name>
<reference evidence="2 3" key="1">
    <citation type="journal article" date="2022" name="Front. Microbiol.">
        <title>High genomic differentiation and limited gene flow indicate recent cryptic speciation within the genus Laspinema (cyanobacteria).</title>
        <authorList>
            <person name="Stanojkovic A."/>
            <person name="Skoupy S."/>
            <person name="Skaloud P."/>
            <person name="Dvorak P."/>
        </authorList>
    </citation>
    <scope>NUCLEOTIDE SEQUENCE [LARGE SCALE GENOMIC DNA]</scope>
    <source>
        <strain evidence="2 3">D3b</strain>
    </source>
</reference>
<keyword evidence="3" id="KW-1185">Reference proteome</keyword>
<keyword evidence="1" id="KW-0812">Transmembrane</keyword>
<evidence type="ECO:0000313" key="2">
    <source>
        <dbReference type="EMBL" id="MCT7977377.1"/>
    </source>
</evidence>
<comment type="caution">
    <text evidence="2">The sequence shown here is derived from an EMBL/GenBank/DDBJ whole genome shotgun (WGS) entry which is preliminary data.</text>
</comment>
<gene>
    <name evidence="2" type="ORF">NG792_06640</name>
</gene>
<keyword evidence="1" id="KW-0472">Membrane</keyword>
<accession>A0ABT2N3W5</accession>
<evidence type="ECO:0000313" key="3">
    <source>
        <dbReference type="Proteomes" id="UP001525961"/>
    </source>
</evidence>